<dbReference type="AlphaFoldDB" id="A0A9P9YE88"/>
<name>A0A9P9YE88_9MUSC</name>
<dbReference type="EMBL" id="JAMKOV010000040">
    <property type="protein sequence ID" value="KAI8035281.1"/>
    <property type="molecule type" value="Genomic_DNA"/>
</dbReference>
<proteinExistence type="predicted"/>
<keyword evidence="3" id="KW-1185">Reference proteome</keyword>
<dbReference type="Proteomes" id="UP001059596">
    <property type="component" value="Unassembled WGS sequence"/>
</dbReference>
<evidence type="ECO:0000256" key="1">
    <source>
        <dbReference type="SAM" id="MobiDB-lite"/>
    </source>
</evidence>
<gene>
    <name evidence="2" type="ORF">M5D96_011939</name>
</gene>
<reference evidence="2" key="1">
    <citation type="journal article" date="2023" name="Genome Biol. Evol.">
        <title>Long-read-based Genome Assembly of Drosophila gunungcola Reveals Fewer Chemosensory Genes in Flower-breeding Species.</title>
        <authorList>
            <person name="Negi A."/>
            <person name="Liao B.Y."/>
            <person name="Yeh S.D."/>
        </authorList>
    </citation>
    <scope>NUCLEOTIDE SEQUENCE</scope>
    <source>
        <strain evidence="2">Sukarami</strain>
    </source>
</reference>
<sequence length="39" mass="4633">MEAISQLNRQDNDKTDNKDGKKAPITRLLHCHAHRYREE</sequence>
<comment type="caution">
    <text evidence="2">The sequence shown here is derived from an EMBL/GenBank/DDBJ whole genome shotgun (WGS) entry which is preliminary data.</text>
</comment>
<feature type="non-terminal residue" evidence="2">
    <location>
        <position position="39"/>
    </location>
</feature>
<feature type="region of interest" description="Disordered" evidence="1">
    <location>
        <begin position="1"/>
        <end position="39"/>
    </location>
</feature>
<organism evidence="2 3">
    <name type="scientific">Drosophila gunungcola</name>
    <name type="common">fruit fly</name>
    <dbReference type="NCBI Taxonomy" id="103775"/>
    <lineage>
        <taxon>Eukaryota</taxon>
        <taxon>Metazoa</taxon>
        <taxon>Ecdysozoa</taxon>
        <taxon>Arthropoda</taxon>
        <taxon>Hexapoda</taxon>
        <taxon>Insecta</taxon>
        <taxon>Pterygota</taxon>
        <taxon>Neoptera</taxon>
        <taxon>Endopterygota</taxon>
        <taxon>Diptera</taxon>
        <taxon>Brachycera</taxon>
        <taxon>Muscomorpha</taxon>
        <taxon>Ephydroidea</taxon>
        <taxon>Drosophilidae</taxon>
        <taxon>Drosophila</taxon>
        <taxon>Sophophora</taxon>
    </lineage>
</organism>
<evidence type="ECO:0000313" key="3">
    <source>
        <dbReference type="Proteomes" id="UP001059596"/>
    </source>
</evidence>
<evidence type="ECO:0000313" key="2">
    <source>
        <dbReference type="EMBL" id="KAI8035281.1"/>
    </source>
</evidence>
<feature type="compositionally biased region" description="Basic residues" evidence="1">
    <location>
        <begin position="29"/>
        <end position="39"/>
    </location>
</feature>
<feature type="compositionally biased region" description="Basic and acidic residues" evidence="1">
    <location>
        <begin position="10"/>
        <end position="22"/>
    </location>
</feature>
<accession>A0A9P9YE88</accession>
<protein>
    <submittedName>
        <fullName evidence="2">Uncharacterized protein</fullName>
    </submittedName>
</protein>